<accession>A0A517NV82</accession>
<sequence>MPKRLPKRRKPVAQHDQQLEQQLEQAASIASGLNGFDRWSVLWNKERQFDVTWEPTLMKLRQSVLWFIGGWLIVGAPQVSSAQAEPPDLTVLLRQFRDQCGADVVFRQQDLPPGKYHDVLKPLDESQKIRAVTVCIEEAKKYPRQFFAEVGLKKIGVFAACASKTTTDPSREFDQQLGGYRYFGVYNGTDAIAASFYSEGQLALTFHHETFHHVDSTVDGNTASWQLSSDDAFYQAAITQRRPYRAPPIPAEDLAMLRTKCIGFTLKDAVSQYAAKNSREDQAETARHLMSMLPNSLVQAIEQPELAGSQRILHVLNEYRQSVPDGPSFDWFVDVALERTASPMEFENTQELLDRFVEICDRVDNGDDILSSEPEVARAALRACIRLSPRPISQKQSSRLLALASEITVALLRERICPGQKLQRFDIWGAEDSAGVNHTLRHDVIQFGRDVQRLRWIAAIHAGNSSSDKIVVDALQSNLRLLAKYYVYIDSNFPMTVGTKQEFEDSRRLMVQSVSHDRVNLSGEWQSRSFAKIAQQDVGD</sequence>
<evidence type="ECO:0000313" key="1">
    <source>
        <dbReference type="EMBL" id="QDT11031.1"/>
    </source>
</evidence>
<keyword evidence="2" id="KW-1185">Reference proteome</keyword>
<evidence type="ECO:0000313" key="2">
    <source>
        <dbReference type="Proteomes" id="UP000319817"/>
    </source>
</evidence>
<gene>
    <name evidence="1" type="ORF">K239x_30240</name>
</gene>
<reference evidence="1 2" key="1">
    <citation type="submission" date="2019-02" db="EMBL/GenBank/DDBJ databases">
        <title>Deep-cultivation of Planctomycetes and their phenomic and genomic characterization uncovers novel biology.</title>
        <authorList>
            <person name="Wiegand S."/>
            <person name="Jogler M."/>
            <person name="Boedeker C."/>
            <person name="Pinto D."/>
            <person name="Vollmers J."/>
            <person name="Rivas-Marin E."/>
            <person name="Kohn T."/>
            <person name="Peeters S.H."/>
            <person name="Heuer A."/>
            <person name="Rast P."/>
            <person name="Oberbeckmann S."/>
            <person name="Bunk B."/>
            <person name="Jeske O."/>
            <person name="Meyerdierks A."/>
            <person name="Storesund J.E."/>
            <person name="Kallscheuer N."/>
            <person name="Luecker S."/>
            <person name="Lage O.M."/>
            <person name="Pohl T."/>
            <person name="Merkel B.J."/>
            <person name="Hornburger P."/>
            <person name="Mueller R.-W."/>
            <person name="Bruemmer F."/>
            <person name="Labrenz M."/>
            <person name="Spormann A.M."/>
            <person name="Op den Camp H."/>
            <person name="Overmann J."/>
            <person name="Amann R."/>
            <person name="Jetten M.S.M."/>
            <person name="Mascher T."/>
            <person name="Medema M.H."/>
            <person name="Devos D.P."/>
            <person name="Kaster A.-K."/>
            <person name="Ovreas L."/>
            <person name="Rohde M."/>
            <person name="Galperin M.Y."/>
            <person name="Jogler C."/>
        </authorList>
    </citation>
    <scope>NUCLEOTIDE SEQUENCE [LARGE SCALE GENOMIC DNA]</scope>
    <source>
        <strain evidence="1 2">K23_9</strain>
    </source>
</reference>
<dbReference type="EMBL" id="CP036526">
    <property type="protein sequence ID" value="QDT11031.1"/>
    <property type="molecule type" value="Genomic_DNA"/>
</dbReference>
<proteinExistence type="predicted"/>
<name>A0A517NV82_9BACT</name>
<dbReference type="AlphaFoldDB" id="A0A517NV82"/>
<organism evidence="1 2">
    <name type="scientific">Stieleria marina</name>
    <dbReference type="NCBI Taxonomy" id="1930275"/>
    <lineage>
        <taxon>Bacteria</taxon>
        <taxon>Pseudomonadati</taxon>
        <taxon>Planctomycetota</taxon>
        <taxon>Planctomycetia</taxon>
        <taxon>Pirellulales</taxon>
        <taxon>Pirellulaceae</taxon>
        <taxon>Stieleria</taxon>
    </lineage>
</organism>
<protein>
    <submittedName>
        <fullName evidence="1">Uncharacterized protein</fullName>
    </submittedName>
</protein>
<dbReference type="Proteomes" id="UP000319817">
    <property type="component" value="Chromosome"/>
</dbReference>